<comment type="subunit">
    <text evidence="7">Interacts directly with the sensor histidine kinase ComP and stimulates its activity.</text>
</comment>
<comment type="subcellular location">
    <subcellularLocation>
        <location evidence="1">Secreted</location>
    </subcellularLocation>
</comment>
<name>A0A089LSE7_9BACL</name>
<dbReference type="GO" id="GO:0005576">
    <property type="term" value="C:extracellular region"/>
    <property type="evidence" value="ECO:0007669"/>
    <property type="project" value="UniProtKB-SubCell"/>
</dbReference>
<protein>
    <recommendedName>
        <fullName evidence="8">ComX pheromone</fullName>
    </recommendedName>
    <alternativeName>
        <fullName evidence="9">Competence pheromone</fullName>
    </alternativeName>
</protein>
<dbReference type="EMBL" id="CP009286">
    <property type="protein sequence ID" value="AIQ62148.1"/>
    <property type="molecule type" value="Genomic_DNA"/>
</dbReference>
<keyword evidence="4" id="KW-0178">Competence</keyword>
<evidence type="ECO:0000256" key="8">
    <source>
        <dbReference type="ARBA" id="ARBA00029545"/>
    </source>
</evidence>
<evidence type="ECO:0000313" key="11">
    <source>
        <dbReference type="Proteomes" id="UP000029507"/>
    </source>
</evidence>
<dbReference type="Pfam" id="PF05952">
    <property type="entry name" value="ComX"/>
    <property type="match status" value="1"/>
</dbReference>
<evidence type="ECO:0000313" key="10">
    <source>
        <dbReference type="EMBL" id="AIQ62148.1"/>
    </source>
</evidence>
<dbReference type="HOGENOM" id="CLU_2790093_0_0_9"/>
<sequence length="68" mass="7315">MLKELIHSLMKDSAAAHRVKNGQLEIAGISEIERRALTDALAADRGVMKAEELGVWNSVAESSAIKAL</sequence>
<dbReference type="InterPro" id="IPR009233">
    <property type="entry name" value="Competence_ComX_Bacillus"/>
</dbReference>
<keyword evidence="11" id="KW-1185">Reference proteome</keyword>
<evidence type="ECO:0000256" key="9">
    <source>
        <dbReference type="ARBA" id="ARBA00030321"/>
    </source>
</evidence>
<dbReference type="OrthoDB" id="2627955at2"/>
<evidence type="ECO:0000256" key="4">
    <source>
        <dbReference type="ARBA" id="ARBA00023287"/>
    </source>
</evidence>
<keyword evidence="3" id="KW-0588">Pheromone</keyword>
<organism evidence="10 11">
    <name type="scientific">Paenibacillus stellifer</name>
    <dbReference type="NCBI Taxonomy" id="169760"/>
    <lineage>
        <taxon>Bacteria</taxon>
        <taxon>Bacillati</taxon>
        <taxon>Bacillota</taxon>
        <taxon>Bacilli</taxon>
        <taxon>Bacillales</taxon>
        <taxon>Paenibacillaceae</taxon>
        <taxon>Paenibacillus</taxon>
    </lineage>
</organism>
<dbReference type="GO" id="GO:0005186">
    <property type="term" value="F:pheromone activity"/>
    <property type="evidence" value="ECO:0007669"/>
    <property type="project" value="UniProtKB-KW"/>
</dbReference>
<dbReference type="AlphaFoldDB" id="A0A089LSE7"/>
<proteinExistence type="predicted"/>
<evidence type="ECO:0000256" key="5">
    <source>
        <dbReference type="ARBA" id="ARBA00023288"/>
    </source>
</evidence>
<keyword evidence="6" id="KW-0636">Prenylation</keyword>
<dbReference type="GO" id="GO:0030420">
    <property type="term" value="P:establishment of competence for transformation"/>
    <property type="evidence" value="ECO:0007669"/>
    <property type="project" value="UniProtKB-KW"/>
</dbReference>
<evidence type="ECO:0000256" key="7">
    <source>
        <dbReference type="ARBA" id="ARBA00029483"/>
    </source>
</evidence>
<gene>
    <name evidence="10" type="ORF">PSTEL_02420</name>
</gene>
<keyword evidence="5" id="KW-0449">Lipoprotein</keyword>
<evidence type="ECO:0000256" key="3">
    <source>
        <dbReference type="ARBA" id="ARBA00023044"/>
    </source>
</evidence>
<evidence type="ECO:0000256" key="6">
    <source>
        <dbReference type="ARBA" id="ARBA00023289"/>
    </source>
</evidence>
<evidence type="ECO:0000256" key="1">
    <source>
        <dbReference type="ARBA" id="ARBA00004613"/>
    </source>
</evidence>
<dbReference type="Proteomes" id="UP000029507">
    <property type="component" value="Chromosome"/>
</dbReference>
<keyword evidence="2" id="KW-0964">Secreted</keyword>
<dbReference type="KEGG" id="pste:PSTEL_02420"/>
<dbReference type="RefSeq" id="WP_038693232.1">
    <property type="nucleotide sequence ID" value="NZ_CP009286.1"/>
</dbReference>
<accession>A0A089LSE7</accession>
<evidence type="ECO:0000256" key="2">
    <source>
        <dbReference type="ARBA" id="ARBA00022525"/>
    </source>
</evidence>
<dbReference type="STRING" id="169760.PSTEL_02420"/>
<reference evidence="10 11" key="1">
    <citation type="submission" date="2014-08" db="EMBL/GenBank/DDBJ databases">
        <title>Comparative genomics of the Paenibacillus odorifer group.</title>
        <authorList>
            <person name="den Bakker H.C."/>
            <person name="Tsai Y.-C."/>
            <person name="Martin N."/>
            <person name="Korlach J."/>
            <person name="Wiedmann M."/>
        </authorList>
    </citation>
    <scope>NUCLEOTIDE SEQUENCE [LARGE SCALE GENOMIC DNA]</scope>
    <source>
        <strain evidence="10 11">DSM 14472</strain>
    </source>
</reference>